<accession>E1YBM9</accession>
<dbReference type="PANTHER" id="PTHR33215">
    <property type="entry name" value="PROTEIN DISTAL ANTENNA"/>
    <property type="match status" value="1"/>
</dbReference>
<dbReference type="GO" id="GO:0004803">
    <property type="term" value="F:transposase activity"/>
    <property type="evidence" value="ECO:0007669"/>
    <property type="project" value="InterPro"/>
</dbReference>
<evidence type="ECO:0000313" key="2">
    <source>
        <dbReference type="EMBL" id="CBX27973.1"/>
    </source>
</evidence>
<organism evidence="2">
    <name type="scientific">uncultured Desulfobacterium sp</name>
    <dbReference type="NCBI Taxonomy" id="201089"/>
    <lineage>
        <taxon>Bacteria</taxon>
        <taxon>Pseudomonadati</taxon>
        <taxon>Thermodesulfobacteriota</taxon>
        <taxon>Desulfobacteria</taxon>
        <taxon>Desulfobacterales</taxon>
        <taxon>Desulfobacteriaceae</taxon>
        <taxon>Desulfobacterium</taxon>
        <taxon>environmental samples</taxon>
    </lineage>
</organism>
<dbReference type="InterPro" id="IPR009057">
    <property type="entry name" value="Homeodomain-like_sf"/>
</dbReference>
<dbReference type="PANTHER" id="PTHR33215:SF13">
    <property type="entry name" value="PROTEIN DISTAL ANTENNA"/>
    <property type="match status" value="1"/>
</dbReference>
<dbReference type="InterPro" id="IPR051839">
    <property type="entry name" value="RD_transcriptional_regulator"/>
</dbReference>
<dbReference type="Gene3D" id="1.10.10.60">
    <property type="entry name" value="Homeodomain-like"/>
    <property type="match status" value="1"/>
</dbReference>
<protein>
    <recommendedName>
        <fullName evidence="3">Transposase</fullName>
    </recommendedName>
</protein>
<dbReference type="GO" id="GO:0006313">
    <property type="term" value="P:DNA transposition"/>
    <property type="evidence" value="ECO:0007669"/>
    <property type="project" value="InterPro"/>
</dbReference>
<evidence type="ECO:0008006" key="3">
    <source>
        <dbReference type="Google" id="ProtNLM"/>
    </source>
</evidence>
<dbReference type="AlphaFoldDB" id="E1YBM9"/>
<gene>
    <name evidence="2" type="ORF">N47_G32970</name>
</gene>
<dbReference type="EMBL" id="FR695868">
    <property type="protein sequence ID" value="CBX27973.1"/>
    <property type="molecule type" value="Genomic_DNA"/>
</dbReference>
<feature type="coiled-coil region" evidence="1">
    <location>
        <begin position="62"/>
        <end position="89"/>
    </location>
</feature>
<sequence>MTTKKKSYSKQFKIEAVKLVTEQGYKISEAARNLDIHPNVLRHWRNQLKTDSDQAFPGKGHMAPEIEELHRLQKENKRLQMEHEILKKAAAFFAKELM</sequence>
<dbReference type="GO" id="GO:0003677">
    <property type="term" value="F:DNA binding"/>
    <property type="evidence" value="ECO:0007669"/>
    <property type="project" value="InterPro"/>
</dbReference>
<dbReference type="SUPFAM" id="SSF46689">
    <property type="entry name" value="Homeodomain-like"/>
    <property type="match status" value="1"/>
</dbReference>
<dbReference type="InterPro" id="IPR002514">
    <property type="entry name" value="Transposase_8"/>
</dbReference>
<dbReference type="Pfam" id="PF01527">
    <property type="entry name" value="HTH_Tnp_1"/>
    <property type="match status" value="1"/>
</dbReference>
<keyword evidence="1" id="KW-0175">Coiled coil</keyword>
<proteinExistence type="predicted"/>
<evidence type="ECO:0000256" key="1">
    <source>
        <dbReference type="SAM" id="Coils"/>
    </source>
</evidence>
<name>E1YBM9_9BACT</name>
<reference evidence="2" key="1">
    <citation type="journal article" date="2011" name="Environ. Microbiol.">
        <title>Genomic insights into the metabolic potential of the polycyclic aromatic hydrocarbon degrading sulfate-reducing Deltaproteobacterium N47.</title>
        <authorList>
            <person name="Bergmann F."/>
            <person name="Selesi D."/>
            <person name="Weinmaier T."/>
            <person name="Tischler P."/>
            <person name="Rattei T."/>
            <person name="Meckenstock R.U."/>
        </authorList>
    </citation>
    <scope>NUCLEOTIDE SEQUENCE</scope>
</reference>